<dbReference type="Pfam" id="PF00621">
    <property type="entry name" value="RhoGEF"/>
    <property type="match status" value="1"/>
</dbReference>
<dbReference type="InterPro" id="IPR015212">
    <property type="entry name" value="RGS-like_dom"/>
</dbReference>
<dbReference type="PANTHER" id="PTHR45872:SF2">
    <property type="entry name" value="RHO GUANINE NUCLEOTIDE EXCHANGE FACTOR 2, ISOFORM D"/>
    <property type="match status" value="1"/>
</dbReference>
<feature type="compositionally biased region" description="Low complexity" evidence="12">
    <location>
        <begin position="38"/>
        <end position="67"/>
    </location>
</feature>
<feature type="compositionally biased region" description="Basic and acidic residues" evidence="12">
    <location>
        <begin position="1289"/>
        <end position="1299"/>
    </location>
</feature>
<evidence type="ECO:0000313" key="18">
    <source>
        <dbReference type="RefSeq" id="XP_049308439.1"/>
    </source>
</evidence>
<dbReference type="CDD" id="cd20832">
    <property type="entry name" value="C1_ARHGEF-like"/>
    <property type="match status" value="1"/>
</dbReference>
<feature type="compositionally biased region" description="Low complexity" evidence="12">
    <location>
        <begin position="561"/>
        <end position="591"/>
    </location>
</feature>
<dbReference type="Pfam" id="PF09128">
    <property type="entry name" value="RGS-like"/>
    <property type="match status" value="1"/>
</dbReference>
<dbReference type="GeneID" id="105226277"/>
<feature type="region of interest" description="Disordered" evidence="12">
    <location>
        <begin position="2793"/>
        <end position="2837"/>
    </location>
</feature>
<gene>
    <name evidence="18 19" type="primary">LOC105226277</name>
</gene>
<dbReference type="Gene3D" id="2.30.29.30">
    <property type="entry name" value="Pleckstrin-homology domain (PH domain)/Phosphotyrosine-binding domain (PTB)"/>
    <property type="match status" value="1"/>
</dbReference>
<evidence type="ECO:0000256" key="6">
    <source>
        <dbReference type="ARBA" id="ARBA00022658"/>
    </source>
</evidence>
<evidence type="ECO:0000313" key="17">
    <source>
        <dbReference type="Proteomes" id="UP001652620"/>
    </source>
</evidence>
<feature type="compositionally biased region" description="Low complexity" evidence="12">
    <location>
        <begin position="1498"/>
        <end position="1522"/>
    </location>
</feature>
<evidence type="ECO:0000313" key="19">
    <source>
        <dbReference type="RefSeq" id="XP_049308440.1"/>
    </source>
</evidence>
<dbReference type="PROSITE" id="PS50003">
    <property type="entry name" value="PH_DOMAIN"/>
    <property type="match status" value="1"/>
</dbReference>
<feature type="compositionally biased region" description="Low complexity" evidence="12">
    <location>
        <begin position="1414"/>
        <end position="1433"/>
    </location>
</feature>
<evidence type="ECO:0000256" key="7">
    <source>
        <dbReference type="ARBA" id="ARBA00022723"/>
    </source>
</evidence>
<feature type="domain" description="PDZ" evidence="16">
    <location>
        <begin position="264"/>
        <end position="329"/>
    </location>
</feature>
<dbReference type="SMART" id="SM00228">
    <property type="entry name" value="PDZ"/>
    <property type="match status" value="1"/>
</dbReference>
<feature type="compositionally biased region" description="Low complexity" evidence="12">
    <location>
        <begin position="2362"/>
        <end position="2376"/>
    </location>
</feature>
<feature type="compositionally biased region" description="Basic residues" evidence="12">
    <location>
        <begin position="76"/>
        <end position="90"/>
    </location>
</feature>
<dbReference type="SMART" id="SM00325">
    <property type="entry name" value="RhoGEF"/>
    <property type="match status" value="1"/>
</dbReference>
<keyword evidence="7" id="KW-0479">Metal-binding</keyword>
<feature type="compositionally biased region" description="Gly residues" evidence="12">
    <location>
        <begin position="1384"/>
        <end position="1402"/>
    </location>
</feature>
<dbReference type="CDD" id="cd08756">
    <property type="entry name" value="RGS_GEF_like"/>
    <property type="match status" value="1"/>
</dbReference>
<dbReference type="SUPFAM" id="SSF50156">
    <property type="entry name" value="PDZ domain-like"/>
    <property type="match status" value="1"/>
</dbReference>
<dbReference type="Pfam" id="PF17838">
    <property type="entry name" value="PH_16"/>
    <property type="match status" value="1"/>
</dbReference>
<dbReference type="SMART" id="SM00233">
    <property type="entry name" value="PH"/>
    <property type="match status" value="1"/>
</dbReference>
<dbReference type="Gene3D" id="3.30.60.20">
    <property type="match status" value="1"/>
</dbReference>
<feature type="domain" description="PH" evidence="13">
    <location>
        <begin position="1862"/>
        <end position="1971"/>
    </location>
</feature>
<feature type="compositionally biased region" description="Acidic residues" evidence="12">
    <location>
        <begin position="1601"/>
        <end position="1610"/>
    </location>
</feature>
<dbReference type="PROSITE" id="PS00479">
    <property type="entry name" value="ZF_DAG_PE_1"/>
    <property type="match status" value="1"/>
</dbReference>
<dbReference type="PANTHER" id="PTHR45872">
    <property type="entry name" value="RHO GUANINE NUCLEOTIDE EXCHANGE FACTOR 2, ISOFORM D"/>
    <property type="match status" value="1"/>
</dbReference>
<feature type="compositionally biased region" description="Low complexity" evidence="12">
    <location>
        <begin position="2111"/>
        <end position="2122"/>
    </location>
</feature>
<feature type="compositionally biased region" description="Polar residues" evidence="12">
    <location>
        <begin position="1356"/>
        <end position="1368"/>
    </location>
</feature>
<feature type="compositionally biased region" description="Basic and acidic residues" evidence="12">
    <location>
        <begin position="868"/>
        <end position="881"/>
    </location>
</feature>
<dbReference type="Gene3D" id="2.30.42.10">
    <property type="match status" value="1"/>
</dbReference>
<feature type="compositionally biased region" description="Low complexity" evidence="12">
    <location>
        <begin position="2076"/>
        <end position="2100"/>
    </location>
</feature>
<proteinExistence type="predicted"/>
<keyword evidence="4" id="KW-0963">Cytoplasm</keyword>
<accession>A0ABM3JGT4</accession>
<keyword evidence="5" id="KW-0597">Phosphoprotein</keyword>
<feature type="domain" description="DH" evidence="14">
    <location>
        <begin position="1631"/>
        <end position="1826"/>
    </location>
</feature>
<feature type="region of interest" description="Disordered" evidence="12">
    <location>
        <begin position="529"/>
        <end position="716"/>
    </location>
</feature>
<evidence type="ECO:0000256" key="3">
    <source>
        <dbReference type="ARBA" id="ARBA00022468"/>
    </source>
</evidence>
<evidence type="ECO:0000259" key="15">
    <source>
        <dbReference type="PROSITE" id="PS50081"/>
    </source>
</evidence>
<keyword evidence="3" id="KW-0343">GTPase activation</keyword>
<dbReference type="InterPro" id="IPR041020">
    <property type="entry name" value="PH_16"/>
</dbReference>
<dbReference type="InterPro" id="IPR002219">
    <property type="entry name" value="PKC_DAG/PE"/>
</dbReference>
<evidence type="ECO:0000256" key="4">
    <source>
        <dbReference type="ARBA" id="ARBA00022490"/>
    </source>
</evidence>
<evidence type="ECO:0000256" key="10">
    <source>
        <dbReference type="ARBA" id="ARBA00023136"/>
    </source>
</evidence>
<dbReference type="RefSeq" id="XP_049308440.1">
    <property type="nucleotide sequence ID" value="XM_049452483.1"/>
</dbReference>
<feature type="compositionally biased region" description="Low complexity" evidence="12">
    <location>
        <begin position="684"/>
        <end position="700"/>
    </location>
</feature>
<protein>
    <submittedName>
        <fullName evidence="18 19">Uncharacterized protein LOC105226277 isoform X1</fullName>
    </submittedName>
</protein>
<feature type="compositionally biased region" description="Polar residues" evidence="12">
    <location>
        <begin position="638"/>
        <end position="654"/>
    </location>
</feature>
<dbReference type="InterPro" id="IPR036305">
    <property type="entry name" value="RGS_sf"/>
</dbReference>
<feature type="region of interest" description="Disordered" evidence="12">
    <location>
        <begin position="462"/>
        <end position="485"/>
    </location>
</feature>
<dbReference type="Pfam" id="PF00130">
    <property type="entry name" value="C1_1"/>
    <property type="match status" value="1"/>
</dbReference>
<dbReference type="CDD" id="cd13329">
    <property type="entry name" value="PH_RhoGEF"/>
    <property type="match status" value="1"/>
</dbReference>
<keyword evidence="10" id="KW-0472">Membrane</keyword>
<dbReference type="InterPro" id="IPR046349">
    <property type="entry name" value="C1-like_sf"/>
</dbReference>
<dbReference type="Proteomes" id="UP001652620">
    <property type="component" value="Chromosome 3"/>
</dbReference>
<feature type="compositionally biased region" description="Basic and acidic residues" evidence="12">
    <location>
        <begin position="2553"/>
        <end position="2568"/>
    </location>
</feature>
<dbReference type="RefSeq" id="XP_049308439.1">
    <property type="nucleotide sequence ID" value="XM_049452482.1"/>
</dbReference>
<dbReference type="PROSITE" id="PS50081">
    <property type="entry name" value="ZF_DAG_PE_2"/>
    <property type="match status" value="1"/>
</dbReference>
<feature type="region of interest" description="Disordered" evidence="12">
    <location>
        <begin position="2300"/>
        <end position="2377"/>
    </location>
</feature>
<feature type="compositionally biased region" description="Basic and acidic residues" evidence="12">
    <location>
        <begin position="1316"/>
        <end position="1325"/>
    </location>
</feature>
<dbReference type="InterPro" id="IPR011993">
    <property type="entry name" value="PH-like_dom_sf"/>
</dbReference>
<evidence type="ECO:0000256" key="5">
    <source>
        <dbReference type="ARBA" id="ARBA00022553"/>
    </source>
</evidence>
<dbReference type="InterPro" id="IPR035899">
    <property type="entry name" value="DBL_dom_sf"/>
</dbReference>
<sequence length="2890" mass="313212">MEDPSIKKRLIDFGIDEHEYDEVQELPDESNINPQIATTTTDLHLQQQQQPLLHNTNNNNTITTDTPPELPPPKQNKLKNSKKSKSKSKIPRSPSLAASSSAAGSSGNISITNNNNNSNFGSGITYSPIPPQTPPLPVNYQQSKLKHMNGGNITPTTPLANFGAGFSPVTPTTPTILVSNSVGGNNVAFASTPTGGSVGGVAVMGGGSVPLSGGLGANGTSAGGGVNVTNAGNQRGSVNMASARRPQLQITPIPESPKNFQYLTLTVRKDENGYGMKVSGDNPVFVESVKPGGAAQIAGLVAGDMILKVNGQEVRMEKHPTVVGLIKASTIVELAVKRSQKLTRPTSVGIVPSTPILSGRDRTASITGPQPVDSIKRREMETYKIQTLQKMLEQEKLNLERLKGDTTDPSYKLSEANIRKLREQLRKIGAEDAPTIKLQPTANNNKNTAMLSPAQLQHLSVTSHHNHLHPHQPTQLQQPTITTPQVQSSPAFLSLLPRSLSSLSLGTRKNKIDKDLITAPLNNTTDFLHHHHHQHQLQQQHNNNAHTSPLPPYNMSQSLHQPQTQTTQQHRNSAQQALFYQQQQQQQQQLQSRLKETPKSSNSKSKNKYAAQAKTHSIQEDTPPPLPQRNPPRQLQLDNNGNSAGVMSNSSNATLFAPISDLDMGASSPQGKSPQPTLPPPPSNATANSAAASSSSSSSAQKKRSKTKTKALSDPKMSTQMFLQMETAAGANAADAAADGGSCETDCIPPPLPPRQPGMLEESPHRGSFSNLHAPGQGGGGARPPPNSIETLLNYPLVSTCTPVHRDNMAAAFPLSQRPNIVQQLQQHQQQQQQQQLNNSCAGQASTAAALGQTPPNLNHLNKHRRVVSEHMHSRHPDRINKTTSGSWELVEKDGEVTPPGTPPPPYLTMSGAEEQLQLANDSVVSGGGGGIFIESHHFTPLAAAVSPTPTPPLTANANTTNTATHSSRILAAQANITQKEIISMEDEDASDQEGPFIDENGPFNHLQRLLEPENVAFLAVFLNYVLSNSEPAPLLFYLITGLYKEGTAKDMRKWAYEIHSTFLVPRAPLSWYRKDESLAREVDNVLQSEFDKVEILRKVFWKSRKCARDTICAQLREFQQTRTEGLGTIYGPTDAQLAEARGDKQREQHIFEETLMRKLQVLIEEYEKDSPLEDPKKLALCSALSTVIHRIFITRSHPNSIVDRVHHFVSREKSFKSRLMGKNRKMIVRGHPLVLRQYYEVTHCNHCQTIIWGVSPQGYHCTDCKLNIHRPCSKVLDENCPGPLPQSKRKEPHNDNKISKFMGKIRPRTSSDFISSEKRARHEEDFDPDFSSERLHTSSIVRQPSDRRPDAGNQALRSNGTAATSADSTDDVQLRLPSSGAYPAGGPGETGAGIVGKGATGRGARESNVPSSGDATGDLGGTAAAETSAQDAAEGKDARRERLHQHHQNKSAPVSVNRSESYKERLSQKRNRNSRRKTSDPSLTSRPNDEQADVGLSNSNFTASSNSSLSSGGGSESPSTSMEQMGGAGGATATATGHPITHHHSMHAHHTTPHHHMHQHSHQDSFHGSIGGGSMNTSFWGSSFGGVGSGQPGQRQWNFESDEEDDLNEADWSSNVTAELLAALTDAEKKRQEIINEIYQTERSHVRILKLLERLFLLPLQDSSLLTAEHLSLLFPPALLSLREIHTTFEQQLKQRRVEHNHVVTHIGDLLSGMFFGKSGDDLCQYAQQFCARQQIALEALKEKRRKDEQLQKLLTKAESHKACRRLQLKDLLPAVLQRLTKYPLLFENLYKVTIRVVPDDVSEAEAIRCALESSKKILVDVNQAVKTAEDTHKLQNIQRKLDKSTFDKDEFKNLDLTQYRLIHDGSLTMKKNPSIQLHGLLFEDMIVLLTKQDDKYSLKYLHAPRNTEVNNKPVNPIMSIDSETLVRQEAADKNSFFLIKTKTSQMLELRAPSSSECKTWFKHISDAAEQYKPRSKNANHEPVDDPAIATIPHSNTKESLELTPERPQPASAIATVTTTPLAPMMPVATATSVNVNNNNNNDHHNVQLRNGRRESISTAGSADHKMRLSHNELSPSIGSSSAAISSASTASLSSSSAAVNRTMSTRSCGEPNNNNGGYENASVTLRHTQSARQANGHNAGVGADEFGSSASGAGIGSGSKRDSASIVYSNNSNNTRTLMQSSPPLVEPTAIQISISPAHTAEPVLTPAERLRRLDVSIRDGLLEKQKIICDMFRLPVEHFHEIVDIAAMPEAPKDSADIALAAYAQVQSLTEVLNEYMHVTPEQEISAVSTAVCDQCHEKQQQHHHHHSQRPLTPLTAASSNSSSTSTMNSTGSSTTTQIAANGSVSAADIPPPLPPPNKQIAQQQTPTAKTPTSVRTVLQNALMDEDIHEDDDGYCEIDELRLPALPPTLASKTPQASSPPPPLPPPAGSFKAPPLPPPPAAIQQQQQQLQQQNQQEEEKCASNATIVNTTLPEETATTVVTQTGMAELVKRQSTISADSIPEESADEVSQALNEGHVGEPATAEQLDAKHKAETVNTKEDETAQPQIGEKVKTEAEQDKVKLEVNEEQASESKVAEDAAETTTTAATIGSVSTTNTAAAAEPQSEPSATQKSAETEDKPAAVESTTVCDDKEAATTATVTTTAPATAQITSTNDTNTHNDEEHMEVNDAYETLSTLSSKLNSALAMVDHSTQTTPIALSLNTLATSTANTNTSSSTPVHCGPNRIQHANSLEPSVPCHALNAIVSSLNSQISLLLPKINERDMERERLRKENQHLRELLNAMHERQRVEAKLETPTDATAVISSSGDAATADEIDGTNNTNSTTPQMQSNSATTDVTAAAATSATTSVTLEGVSSEATNVAVNNTTTTTVAADTTKATTTSAECDN</sequence>
<dbReference type="SUPFAM" id="SSF48065">
    <property type="entry name" value="DBL homology domain (DH-domain)"/>
    <property type="match status" value="1"/>
</dbReference>
<dbReference type="PROSITE" id="PS50106">
    <property type="entry name" value="PDZ"/>
    <property type="match status" value="1"/>
</dbReference>
<dbReference type="InterPro" id="IPR000219">
    <property type="entry name" value="DH_dom"/>
</dbReference>
<feature type="compositionally biased region" description="Basic and acidic residues" evidence="12">
    <location>
        <begin position="2530"/>
        <end position="2545"/>
    </location>
</feature>
<feature type="coiled-coil region" evidence="11">
    <location>
        <begin position="2762"/>
        <end position="2789"/>
    </location>
</feature>
<dbReference type="Pfam" id="PF00595">
    <property type="entry name" value="PDZ"/>
    <property type="match status" value="1"/>
</dbReference>
<feature type="region of interest" description="Disordered" evidence="12">
    <location>
        <begin position="1284"/>
        <end position="1611"/>
    </location>
</feature>
<dbReference type="InterPro" id="IPR001478">
    <property type="entry name" value="PDZ"/>
</dbReference>
<evidence type="ECO:0000259" key="16">
    <source>
        <dbReference type="PROSITE" id="PS50106"/>
    </source>
</evidence>
<evidence type="ECO:0000256" key="12">
    <source>
        <dbReference type="SAM" id="MobiDB-lite"/>
    </source>
</evidence>
<feature type="region of interest" description="Disordered" evidence="12">
    <location>
        <begin position="2034"/>
        <end position="2122"/>
    </location>
</feature>
<feature type="coiled-coil region" evidence="11">
    <location>
        <begin position="1618"/>
        <end position="1645"/>
    </location>
</feature>
<feature type="compositionally biased region" description="Low complexity" evidence="12">
    <location>
        <begin position="471"/>
        <end position="485"/>
    </location>
</feature>
<dbReference type="InterPro" id="IPR036034">
    <property type="entry name" value="PDZ_sf"/>
</dbReference>
<dbReference type="SMART" id="SM00109">
    <property type="entry name" value="C1"/>
    <property type="match status" value="1"/>
</dbReference>
<dbReference type="InterPro" id="IPR044926">
    <property type="entry name" value="RGS_subdomain_2"/>
</dbReference>
<feature type="domain" description="Phorbol-ester/DAG-type" evidence="15">
    <location>
        <begin position="1231"/>
        <end position="1281"/>
    </location>
</feature>
<feature type="region of interest" description="Disordered" evidence="12">
    <location>
        <begin position="2499"/>
        <end position="2632"/>
    </location>
</feature>
<feature type="compositionally biased region" description="Basic and acidic residues" evidence="12">
    <location>
        <begin position="2043"/>
        <end position="2057"/>
    </location>
</feature>
<evidence type="ECO:0000259" key="14">
    <source>
        <dbReference type="PROSITE" id="PS50010"/>
    </source>
</evidence>
<feature type="compositionally biased region" description="Low complexity" evidence="12">
    <location>
        <begin position="2445"/>
        <end position="2458"/>
    </location>
</feature>
<keyword evidence="6" id="KW-0344">Guanine-nucleotide releasing factor</keyword>
<keyword evidence="17" id="KW-1185">Reference proteome</keyword>
<feature type="compositionally biased region" description="Low complexity" evidence="12">
    <location>
        <begin position="2319"/>
        <end position="2340"/>
    </location>
</feature>
<dbReference type="Gene3D" id="1.20.900.10">
    <property type="entry name" value="Dbl homology (DH) domain"/>
    <property type="match status" value="1"/>
</dbReference>
<dbReference type="Gene3D" id="1.10.167.10">
    <property type="entry name" value="Regulator of G-protein Signalling 4, domain 2"/>
    <property type="match status" value="1"/>
</dbReference>
<dbReference type="SUPFAM" id="SSF57889">
    <property type="entry name" value="Cysteine-rich domain"/>
    <property type="match status" value="1"/>
</dbReference>
<feature type="compositionally biased region" description="Polar residues" evidence="12">
    <location>
        <begin position="2820"/>
        <end position="2834"/>
    </location>
</feature>
<feature type="coiled-coil region" evidence="11">
    <location>
        <begin position="385"/>
        <end position="431"/>
    </location>
</feature>
<evidence type="ECO:0000256" key="11">
    <source>
        <dbReference type="SAM" id="Coils"/>
    </source>
</evidence>
<feature type="compositionally biased region" description="Low complexity" evidence="12">
    <location>
        <begin position="91"/>
        <end position="110"/>
    </location>
</feature>
<dbReference type="InterPro" id="IPR001849">
    <property type="entry name" value="PH_domain"/>
</dbReference>
<evidence type="ECO:0000256" key="1">
    <source>
        <dbReference type="ARBA" id="ARBA00004370"/>
    </source>
</evidence>
<feature type="region of interest" description="Disordered" evidence="12">
    <location>
        <begin position="24"/>
        <end position="110"/>
    </location>
</feature>
<feature type="compositionally biased region" description="Pro residues" evidence="12">
    <location>
        <begin position="2421"/>
        <end position="2444"/>
    </location>
</feature>
<keyword evidence="8" id="KW-0862">Zinc</keyword>
<organism evidence="17 19">
    <name type="scientific">Bactrocera dorsalis</name>
    <name type="common">Oriental fruit fly</name>
    <name type="synonym">Dacus dorsalis</name>
    <dbReference type="NCBI Taxonomy" id="27457"/>
    <lineage>
        <taxon>Eukaryota</taxon>
        <taxon>Metazoa</taxon>
        <taxon>Ecdysozoa</taxon>
        <taxon>Arthropoda</taxon>
        <taxon>Hexapoda</taxon>
        <taxon>Insecta</taxon>
        <taxon>Pterygota</taxon>
        <taxon>Neoptera</taxon>
        <taxon>Endopterygota</taxon>
        <taxon>Diptera</taxon>
        <taxon>Brachycera</taxon>
        <taxon>Muscomorpha</taxon>
        <taxon>Tephritoidea</taxon>
        <taxon>Tephritidae</taxon>
        <taxon>Bactrocera</taxon>
        <taxon>Bactrocera</taxon>
    </lineage>
</organism>
<feature type="compositionally biased region" description="Basic residues" evidence="12">
    <location>
        <begin position="1541"/>
        <end position="1561"/>
    </location>
</feature>
<dbReference type="SUPFAM" id="SSF50729">
    <property type="entry name" value="PH domain-like"/>
    <property type="match status" value="1"/>
</dbReference>
<dbReference type="SUPFAM" id="SSF48097">
    <property type="entry name" value="Regulator of G-protein signaling, RGS"/>
    <property type="match status" value="1"/>
</dbReference>
<feature type="region of interest" description="Disordered" evidence="12">
    <location>
        <begin position="2411"/>
        <end position="2465"/>
    </location>
</feature>
<feature type="compositionally biased region" description="Low complexity" evidence="12">
    <location>
        <begin position="2600"/>
        <end position="2613"/>
    </location>
</feature>
<feature type="compositionally biased region" description="Polar residues" evidence="12">
    <location>
        <begin position="1451"/>
        <end position="1460"/>
    </location>
</feature>
<evidence type="ECO:0000256" key="8">
    <source>
        <dbReference type="ARBA" id="ARBA00022833"/>
    </source>
</evidence>
<reference evidence="18 19" key="1">
    <citation type="submission" date="2025-05" db="UniProtKB">
        <authorList>
            <consortium name="RefSeq"/>
        </authorList>
    </citation>
    <scope>IDENTIFICATION</scope>
    <source>
        <tissue evidence="18 19">Adult</tissue>
    </source>
</reference>
<keyword evidence="9 11" id="KW-0175">Coiled coil</keyword>
<feature type="region of interest" description="Disordered" evidence="12">
    <location>
        <begin position="868"/>
        <end position="887"/>
    </location>
</feature>
<evidence type="ECO:0000256" key="9">
    <source>
        <dbReference type="ARBA" id="ARBA00023054"/>
    </source>
</evidence>
<evidence type="ECO:0000256" key="2">
    <source>
        <dbReference type="ARBA" id="ARBA00004496"/>
    </source>
</evidence>
<dbReference type="CDD" id="cd00160">
    <property type="entry name" value="RhoGEF"/>
    <property type="match status" value="1"/>
</dbReference>
<dbReference type="PROSITE" id="PS50010">
    <property type="entry name" value="DH_2"/>
    <property type="match status" value="1"/>
</dbReference>
<name>A0ABM3JGT4_BACDO</name>
<comment type="subcellular location">
    <subcellularLocation>
        <location evidence="2">Cytoplasm</location>
    </subcellularLocation>
    <subcellularLocation>
        <location evidence="1">Membrane</location>
    </subcellularLocation>
</comment>
<evidence type="ECO:0000259" key="13">
    <source>
        <dbReference type="PROSITE" id="PS50003"/>
    </source>
</evidence>